<protein>
    <submittedName>
        <fullName evidence="1">Uncharacterized protein</fullName>
    </submittedName>
</protein>
<name>A0A172Y1D4_9FLAO</name>
<dbReference type="Proteomes" id="UP000077824">
    <property type="component" value="Chromosome"/>
</dbReference>
<sequence length="101" mass="12022">MHKYEVELHGKFWNFWQLIKIDPIKWKEEEYGDEGGGFWVVAICGKKVVWYNDIEEGFNISNYTKWGKIDEYYCNQDEINIAVLRMYELITFGGNTIGQAR</sequence>
<dbReference type="KEGG" id="chh:A0O34_01390"/>
<organism evidence="1 2">
    <name type="scientific">Chryseobacterium glaciei</name>
    <dbReference type="NCBI Taxonomy" id="1685010"/>
    <lineage>
        <taxon>Bacteria</taxon>
        <taxon>Pseudomonadati</taxon>
        <taxon>Bacteroidota</taxon>
        <taxon>Flavobacteriia</taxon>
        <taxon>Flavobacteriales</taxon>
        <taxon>Weeksellaceae</taxon>
        <taxon>Chryseobacterium group</taxon>
        <taxon>Chryseobacterium</taxon>
    </lineage>
</organism>
<accession>A0A172Y1D4</accession>
<reference evidence="1 2" key="1">
    <citation type="submission" date="2016-04" db="EMBL/GenBank/DDBJ databases">
        <title>Complete Genome Sequence of Chryseobacterium sp. IHBB 10212.</title>
        <authorList>
            <person name="Pal M."/>
            <person name="Swarnkar M.K."/>
            <person name="Kaushal K."/>
            <person name="Chhibber S."/>
            <person name="Singh A.K."/>
            <person name="Gulati A."/>
        </authorList>
    </citation>
    <scope>NUCLEOTIDE SEQUENCE [LARGE SCALE GENOMIC DNA]</scope>
    <source>
        <strain evidence="1 2">IHBB 10212</strain>
    </source>
</reference>
<dbReference type="AlphaFoldDB" id="A0A172Y1D4"/>
<dbReference type="EMBL" id="CP015199">
    <property type="protein sequence ID" value="ANF53021.1"/>
    <property type="molecule type" value="Genomic_DNA"/>
</dbReference>
<evidence type="ECO:0000313" key="1">
    <source>
        <dbReference type="EMBL" id="ANF53021.1"/>
    </source>
</evidence>
<keyword evidence="2" id="KW-1185">Reference proteome</keyword>
<gene>
    <name evidence="1" type="ORF">A0O34_01390</name>
</gene>
<proteinExistence type="predicted"/>
<evidence type="ECO:0000313" key="2">
    <source>
        <dbReference type="Proteomes" id="UP000077824"/>
    </source>
</evidence>